<dbReference type="EMBL" id="REGN01009930">
    <property type="protein sequence ID" value="RNA00079.1"/>
    <property type="molecule type" value="Genomic_DNA"/>
</dbReference>
<evidence type="ECO:0000313" key="1">
    <source>
        <dbReference type="EMBL" id="RNA00079.1"/>
    </source>
</evidence>
<comment type="caution">
    <text evidence="1">The sequence shown here is derived from an EMBL/GenBank/DDBJ whole genome shotgun (WGS) entry which is preliminary data.</text>
</comment>
<dbReference type="AlphaFoldDB" id="A0A3M7PM66"/>
<gene>
    <name evidence="1" type="ORF">BpHYR1_014865</name>
</gene>
<keyword evidence="2" id="KW-1185">Reference proteome</keyword>
<protein>
    <submittedName>
        <fullName evidence="1">Uncharacterized protein</fullName>
    </submittedName>
</protein>
<evidence type="ECO:0000313" key="2">
    <source>
        <dbReference type="Proteomes" id="UP000276133"/>
    </source>
</evidence>
<sequence length="109" mass="12921">MDAYILYGFCEIQYKITEQNNKNQIRRKKFYNLLCYNVMPELKSGPTKTCSFELSSVLLITLKMMSKTKESKYYKFLKKENDSSNYTAKYLKSILINCAVTLQCLQKFY</sequence>
<organism evidence="1 2">
    <name type="scientific">Brachionus plicatilis</name>
    <name type="common">Marine rotifer</name>
    <name type="synonym">Brachionus muelleri</name>
    <dbReference type="NCBI Taxonomy" id="10195"/>
    <lineage>
        <taxon>Eukaryota</taxon>
        <taxon>Metazoa</taxon>
        <taxon>Spiralia</taxon>
        <taxon>Gnathifera</taxon>
        <taxon>Rotifera</taxon>
        <taxon>Eurotatoria</taxon>
        <taxon>Monogononta</taxon>
        <taxon>Pseudotrocha</taxon>
        <taxon>Ploima</taxon>
        <taxon>Brachionidae</taxon>
        <taxon>Brachionus</taxon>
    </lineage>
</organism>
<name>A0A3M7PM66_BRAPC</name>
<accession>A0A3M7PM66</accession>
<dbReference type="Proteomes" id="UP000276133">
    <property type="component" value="Unassembled WGS sequence"/>
</dbReference>
<proteinExistence type="predicted"/>
<reference evidence="1 2" key="1">
    <citation type="journal article" date="2018" name="Sci. Rep.">
        <title>Genomic signatures of local adaptation to the degree of environmental predictability in rotifers.</title>
        <authorList>
            <person name="Franch-Gras L."/>
            <person name="Hahn C."/>
            <person name="Garcia-Roger E.M."/>
            <person name="Carmona M.J."/>
            <person name="Serra M."/>
            <person name="Gomez A."/>
        </authorList>
    </citation>
    <scope>NUCLEOTIDE SEQUENCE [LARGE SCALE GENOMIC DNA]</scope>
    <source>
        <strain evidence="1">HYR1</strain>
    </source>
</reference>